<comment type="caution">
    <text evidence="2">The sequence shown here is derived from an EMBL/GenBank/DDBJ whole genome shotgun (WGS) entry which is preliminary data.</text>
</comment>
<accession>K0RRY9</accession>
<dbReference type="SUPFAM" id="SSF50965">
    <property type="entry name" value="Galactose oxidase, central domain"/>
    <property type="match status" value="1"/>
</dbReference>
<keyword evidence="1" id="KW-0732">Signal</keyword>
<dbReference type="Gene3D" id="2.130.10.130">
    <property type="entry name" value="Integrin alpha, N-terminal"/>
    <property type="match status" value="1"/>
</dbReference>
<dbReference type="Pfam" id="PF14312">
    <property type="entry name" value="FG-GAP_2"/>
    <property type="match status" value="3"/>
</dbReference>
<feature type="non-terminal residue" evidence="2">
    <location>
        <position position="1"/>
    </location>
</feature>
<keyword evidence="3" id="KW-1185">Reference proteome</keyword>
<dbReference type="Proteomes" id="UP000266841">
    <property type="component" value="Unassembled WGS sequence"/>
</dbReference>
<gene>
    <name evidence="2" type="ORF">THAOC_31672</name>
</gene>
<dbReference type="InterPro" id="IPR028994">
    <property type="entry name" value="Integrin_alpha_N"/>
</dbReference>
<dbReference type="AlphaFoldDB" id="K0RRY9"/>
<evidence type="ECO:0008006" key="4">
    <source>
        <dbReference type="Google" id="ProtNLM"/>
    </source>
</evidence>
<proteinExistence type="predicted"/>
<evidence type="ECO:0000256" key="1">
    <source>
        <dbReference type="ARBA" id="ARBA00022729"/>
    </source>
</evidence>
<evidence type="ECO:0000313" key="3">
    <source>
        <dbReference type="Proteomes" id="UP000266841"/>
    </source>
</evidence>
<reference evidence="2 3" key="1">
    <citation type="journal article" date="2012" name="Genome Biol.">
        <title>Genome and low-iron response of an oceanic diatom adapted to chronic iron limitation.</title>
        <authorList>
            <person name="Lommer M."/>
            <person name="Specht M."/>
            <person name="Roy A.S."/>
            <person name="Kraemer L."/>
            <person name="Andreson R."/>
            <person name="Gutowska M.A."/>
            <person name="Wolf J."/>
            <person name="Bergner S.V."/>
            <person name="Schilhabel M.B."/>
            <person name="Klostermeier U.C."/>
            <person name="Beiko R.G."/>
            <person name="Rosenstiel P."/>
            <person name="Hippler M."/>
            <person name="Laroche J."/>
        </authorList>
    </citation>
    <scope>NUCLEOTIDE SEQUENCE [LARGE SCALE GENOMIC DNA]</scope>
    <source>
        <strain evidence="2 3">CCMP1005</strain>
    </source>
</reference>
<dbReference type="InterPro" id="IPR013517">
    <property type="entry name" value="FG-GAP"/>
</dbReference>
<organism evidence="2 3">
    <name type="scientific">Thalassiosira oceanica</name>
    <name type="common">Marine diatom</name>
    <dbReference type="NCBI Taxonomy" id="159749"/>
    <lineage>
        <taxon>Eukaryota</taxon>
        <taxon>Sar</taxon>
        <taxon>Stramenopiles</taxon>
        <taxon>Ochrophyta</taxon>
        <taxon>Bacillariophyta</taxon>
        <taxon>Coscinodiscophyceae</taxon>
        <taxon>Thalassiosirophycidae</taxon>
        <taxon>Thalassiosirales</taxon>
        <taxon>Thalassiosiraceae</taxon>
        <taxon>Thalassiosira</taxon>
    </lineage>
</organism>
<dbReference type="EMBL" id="AGNL01044781">
    <property type="protein sequence ID" value="EJK49452.1"/>
    <property type="molecule type" value="Genomic_DNA"/>
</dbReference>
<dbReference type="PANTHER" id="PTHR36220">
    <property type="entry name" value="UNNAMED PRODUCT"/>
    <property type="match status" value="1"/>
</dbReference>
<evidence type="ECO:0000313" key="2">
    <source>
        <dbReference type="EMBL" id="EJK49452.1"/>
    </source>
</evidence>
<dbReference type="PANTHER" id="PTHR36220:SF1">
    <property type="entry name" value="GAMMA TUBULIN COMPLEX COMPONENT C-TERMINAL DOMAIN-CONTAINING PROTEIN"/>
    <property type="match status" value="1"/>
</dbReference>
<protein>
    <recommendedName>
        <fullName evidence="4">PKD domain-containing protein</fullName>
    </recommendedName>
</protein>
<sequence>WGEWTYQAKLRVPDLAAFGNRFGDSVAIHEDTIVVGGYYSDDDDNRGSSIGSAHVFVRSGGEWTHQAKLLAHPFGWIGPHFDSFGQSVAIHEDTIVVGAEGDGDWSGSAHVFVRSGGKWYSASQVESESGLSKSGDLFGMSVAIYKDTIVVGAPGYDDNGGSANVFLRNGEEWTQQSRLLLVSDKAAGMSVTIYDDTIVVSANEDGVLYRGGSSAHVFVL</sequence>
<dbReference type="OrthoDB" id="188207at2759"/>
<name>K0RRY9_THAOC</name>
<dbReference type="InterPro" id="IPR011043">
    <property type="entry name" value="Gal_Oxase/kelch_b-propeller"/>
</dbReference>